<dbReference type="Gene3D" id="1.10.357.10">
    <property type="entry name" value="Tetracycline Repressor, domain 2"/>
    <property type="match status" value="1"/>
</dbReference>
<dbReference type="AlphaFoldDB" id="A0A1H1YUP7"/>
<accession>A0A1H1YUP7</accession>
<reference evidence="8" key="1">
    <citation type="submission" date="2016-10" db="EMBL/GenBank/DDBJ databases">
        <authorList>
            <person name="Varghese N."/>
            <person name="Submissions S."/>
        </authorList>
    </citation>
    <scope>NUCLEOTIDE SEQUENCE [LARGE SCALE GENOMIC DNA]</scope>
    <source>
        <strain evidence="8">DSM 21772</strain>
    </source>
</reference>
<dbReference type="GO" id="GO:0003700">
    <property type="term" value="F:DNA-binding transcription factor activity"/>
    <property type="evidence" value="ECO:0007669"/>
    <property type="project" value="TreeGrafter"/>
</dbReference>
<dbReference type="SUPFAM" id="SSF48498">
    <property type="entry name" value="Tetracyclin repressor-like, C-terminal domain"/>
    <property type="match status" value="1"/>
</dbReference>
<dbReference type="EMBL" id="LT629742">
    <property type="protein sequence ID" value="SDT25164.1"/>
    <property type="molecule type" value="Genomic_DNA"/>
</dbReference>
<evidence type="ECO:0000256" key="2">
    <source>
        <dbReference type="ARBA" id="ARBA00023015"/>
    </source>
</evidence>
<evidence type="ECO:0000256" key="4">
    <source>
        <dbReference type="ARBA" id="ARBA00023163"/>
    </source>
</evidence>
<evidence type="ECO:0000256" key="5">
    <source>
        <dbReference type="PROSITE-ProRule" id="PRU00335"/>
    </source>
</evidence>
<feature type="DNA-binding region" description="H-T-H motif" evidence="5">
    <location>
        <begin position="31"/>
        <end position="50"/>
    </location>
</feature>
<keyword evidence="4" id="KW-0804">Transcription</keyword>
<dbReference type="RefSeq" id="WP_083364929.1">
    <property type="nucleotide sequence ID" value="NZ_LT629742.1"/>
</dbReference>
<dbReference type="Proteomes" id="UP000181956">
    <property type="component" value="Chromosome I"/>
</dbReference>
<evidence type="ECO:0000256" key="3">
    <source>
        <dbReference type="ARBA" id="ARBA00023125"/>
    </source>
</evidence>
<evidence type="ECO:0000259" key="6">
    <source>
        <dbReference type="PROSITE" id="PS50977"/>
    </source>
</evidence>
<dbReference type="Pfam" id="PF13977">
    <property type="entry name" value="TetR_C_6"/>
    <property type="match status" value="1"/>
</dbReference>
<dbReference type="PROSITE" id="PS50977">
    <property type="entry name" value="HTH_TETR_2"/>
    <property type="match status" value="1"/>
</dbReference>
<dbReference type="InterPro" id="IPR036271">
    <property type="entry name" value="Tet_transcr_reg_TetR-rel_C_sf"/>
</dbReference>
<sequence length="197" mass="21813">MPKVIDHDQRRRDIIEVTRGLIIQGGIEAATMREIAAEAGFANGALKHYFPGKDDIIQGTYELSLAQMSEVVRLAVEGKRGLAALRGISEASLPLDAERTTAARVLLSFWERAASNEHLHEIYVDHLVIWRQALAQFIAEGRADGDILSKTPDEQLIQELVTMNVGATLMSVINPEQNTPALQQAQLDSFFERLGRP</sequence>
<evidence type="ECO:0000256" key="1">
    <source>
        <dbReference type="ARBA" id="ARBA00022491"/>
    </source>
</evidence>
<evidence type="ECO:0000313" key="8">
    <source>
        <dbReference type="Proteomes" id="UP000181956"/>
    </source>
</evidence>
<name>A0A1H1YUP7_9MICO</name>
<keyword evidence="8" id="KW-1185">Reference proteome</keyword>
<dbReference type="STRING" id="412690.SAMN04489834_3213"/>
<keyword evidence="1" id="KW-0678">Repressor</keyword>
<dbReference type="InterPro" id="IPR039538">
    <property type="entry name" value="BetI_C"/>
</dbReference>
<organism evidence="7 8">
    <name type="scientific">Microterricola viridarii</name>
    <dbReference type="NCBI Taxonomy" id="412690"/>
    <lineage>
        <taxon>Bacteria</taxon>
        <taxon>Bacillati</taxon>
        <taxon>Actinomycetota</taxon>
        <taxon>Actinomycetes</taxon>
        <taxon>Micrococcales</taxon>
        <taxon>Microbacteriaceae</taxon>
        <taxon>Microterricola</taxon>
    </lineage>
</organism>
<keyword evidence="3 5" id="KW-0238">DNA-binding</keyword>
<proteinExistence type="predicted"/>
<gene>
    <name evidence="7" type="ORF">SAMN04489834_3213</name>
</gene>
<dbReference type="InterPro" id="IPR009057">
    <property type="entry name" value="Homeodomain-like_sf"/>
</dbReference>
<feature type="domain" description="HTH tetR-type" evidence="6">
    <location>
        <begin position="8"/>
        <end position="68"/>
    </location>
</feature>
<dbReference type="GO" id="GO:0000976">
    <property type="term" value="F:transcription cis-regulatory region binding"/>
    <property type="evidence" value="ECO:0007669"/>
    <property type="project" value="TreeGrafter"/>
</dbReference>
<dbReference type="OrthoDB" id="9816296at2"/>
<evidence type="ECO:0000313" key="7">
    <source>
        <dbReference type="EMBL" id="SDT25164.1"/>
    </source>
</evidence>
<protein>
    <submittedName>
        <fullName evidence="7">DNA-binding transcriptional regulator, AcrR family</fullName>
    </submittedName>
</protein>
<dbReference type="InterPro" id="IPR001647">
    <property type="entry name" value="HTH_TetR"/>
</dbReference>
<dbReference type="InterPro" id="IPR050109">
    <property type="entry name" value="HTH-type_TetR-like_transc_reg"/>
</dbReference>
<dbReference type="SUPFAM" id="SSF46689">
    <property type="entry name" value="Homeodomain-like"/>
    <property type="match status" value="1"/>
</dbReference>
<dbReference type="PANTHER" id="PTHR30055:SF234">
    <property type="entry name" value="HTH-TYPE TRANSCRIPTIONAL REGULATOR BETI"/>
    <property type="match status" value="1"/>
</dbReference>
<dbReference type="Pfam" id="PF00440">
    <property type="entry name" value="TetR_N"/>
    <property type="match status" value="1"/>
</dbReference>
<dbReference type="PANTHER" id="PTHR30055">
    <property type="entry name" value="HTH-TYPE TRANSCRIPTIONAL REGULATOR RUTR"/>
    <property type="match status" value="1"/>
</dbReference>
<keyword evidence="2" id="KW-0805">Transcription regulation</keyword>